<keyword evidence="3" id="KW-1185">Reference proteome</keyword>
<sequence>MVCDFGFSPLCAPPRRSLRRRSSRRCRTAVFEDICSLQLPEMFSLAASPPSVFLFPLVDLASHRLSFFVPVTASFLLVAVASGISRRRKLRNSTSEDFDTVPGLLRSIGFQHHHLGFLLASIPSTDGRLPTTLFAAASSLLFASIPSTDLRFAVMQNCAANCSSAAVRTEDGRQSASVIDNGILSLEEPFLASPYEFLLKSRKNHKYEHDPNFVFNVLDLVMLGTMERVKNLRFIATTAGVDGRATTFSDAPLFSAGFS</sequence>
<proteinExistence type="predicted"/>
<feature type="transmembrane region" description="Helical" evidence="1">
    <location>
        <begin position="65"/>
        <end position="84"/>
    </location>
</feature>
<evidence type="ECO:0000256" key="1">
    <source>
        <dbReference type="SAM" id="Phobius"/>
    </source>
</evidence>
<keyword evidence="1" id="KW-1133">Transmembrane helix</keyword>
<dbReference type="Proteomes" id="UP001418222">
    <property type="component" value="Unassembled WGS sequence"/>
</dbReference>
<gene>
    <name evidence="2" type="ORF">KSP39_PZI018681</name>
</gene>
<dbReference type="AlphaFoldDB" id="A0AAP0B498"/>
<evidence type="ECO:0000313" key="3">
    <source>
        <dbReference type="Proteomes" id="UP001418222"/>
    </source>
</evidence>
<evidence type="ECO:0000313" key="2">
    <source>
        <dbReference type="EMBL" id="KAK8926646.1"/>
    </source>
</evidence>
<protein>
    <submittedName>
        <fullName evidence="2">Uncharacterized protein</fullName>
    </submittedName>
</protein>
<comment type="caution">
    <text evidence="2">The sequence shown here is derived from an EMBL/GenBank/DDBJ whole genome shotgun (WGS) entry which is preliminary data.</text>
</comment>
<keyword evidence="1" id="KW-0812">Transmembrane</keyword>
<keyword evidence="1" id="KW-0472">Membrane</keyword>
<organism evidence="2 3">
    <name type="scientific">Platanthera zijinensis</name>
    <dbReference type="NCBI Taxonomy" id="2320716"/>
    <lineage>
        <taxon>Eukaryota</taxon>
        <taxon>Viridiplantae</taxon>
        <taxon>Streptophyta</taxon>
        <taxon>Embryophyta</taxon>
        <taxon>Tracheophyta</taxon>
        <taxon>Spermatophyta</taxon>
        <taxon>Magnoliopsida</taxon>
        <taxon>Liliopsida</taxon>
        <taxon>Asparagales</taxon>
        <taxon>Orchidaceae</taxon>
        <taxon>Orchidoideae</taxon>
        <taxon>Orchideae</taxon>
        <taxon>Orchidinae</taxon>
        <taxon>Platanthera</taxon>
    </lineage>
</organism>
<dbReference type="EMBL" id="JBBWWQ010000016">
    <property type="protein sequence ID" value="KAK8926646.1"/>
    <property type="molecule type" value="Genomic_DNA"/>
</dbReference>
<reference evidence="2 3" key="1">
    <citation type="journal article" date="2022" name="Nat. Plants">
        <title>Genomes of leafy and leafless Platanthera orchids illuminate the evolution of mycoheterotrophy.</title>
        <authorList>
            <person name="Li M.H."/>
            <person name="Liu K.W."/>
            <person name="Li Z."/>
            <person name="Lu H.C."/>
            <person name="Ye Q.L."/>
            <person name="Zhang D."/>
            <person name="Wang J.Y."/>
            <person name="Li Y.F."/>
            <person name="Zhong Z.M."/>
            <person name="Liu X."/>
            <person name="Yu X."/>
            <person name="Liu D.K."/>
            <person name="Tu X.D."/>
            <person name="Liu B."/>
            <person name="Hao Y."/>
            <person name="Liao X.Y."/>
            <person name="Jiang Y.T."/>
            <person name="Sun W.H."/>
            <person name="Chen J."/>
            <person name="Chen Y.Q."/>
            <person name="Ai Y."/>
            <person name="Zhai J.W."/>
            <person name="Wu S.S."/>
            <person name="Zhou Z."/>
            <person name="Hsiao Y.Y."/>
            <person name="Wu W.L."/>
            <person name="Chen Y.Y."/>
            <person name="Lin Y.F."/>
            <person name="Hsu J.L."/>
            <person name="Li C.Y."/>
            <person name="Wang Z.W."/>
            <person name="Zhao X."/>
            <person name="Zhong W.Y."/>
            <person name="Ma X.K."/>
            <person name="Ma L."/>
            <person name="Huang J."/>
            <person name="Chen G.Z."/>
            <person name="Huang M.Z."/>
            <person name="Huang L."/>
            <person name="Peng D.H."/>
            <person name="Luo Y.B."/>
            <person name="Zou S.Q."/>
            <person name="Chen S.P."/>
            <person name="Lan S."/>
            <person name="Tsai W.C."/>
            <person name="Van de Peer Y."/>
            <person name="Liu Z.J."/>
        </authorList>
    </citation>
    <scope>NUCLEOTIDE SEQUENCE [LARGE SCALE GENOMIC DNA]</scope>
    <source>
        <strain evidence="2">Lor287</strain>
    </source>
</reference>
<accession>A0AAP0B498</accession>
<name>A0AAP0B498_9ASPA</name>